<keyword evidence="2" id="KW-1185">Reference proteome</keyword>
<evidence type="ECO:0000313" key="2">
    <source>
        <dbReference type="Proteomes" id="UP001608902"/>
    </source>
</evidence>
<protein>
    <submittedName>
        <fullName evidence="1">Uncharacterized protein</fullName>
    </submittedName>
</protein>
<name>A0ABD6EUL4_9BILA</name>
<dbReference type="EMBL" id="JBGFUD010013211">
    <property type="protein sequence ID" value="MFH4983660.1"/>
    <property type="molecule type" value="Genomic_DNA"/>
</dbReference>
<gene>
    <name evidence="1" type="ORF">AB6A40_010369</name>
</gene>
<proteinExistence type="predicted"/>
<dbReference type="AlphaFoldDB" id="A0ABD6EUL4"/>
<accession>A0ABD6EUL4</accession>
<reference evidence="1 2" key="1">
    <citation type="submission" date="2024-08" db="EMBL/GenBank/DDBJ databases">
        <title>Gnathostoma spinigerum genome.</title>
        <authorList>
            <person name="Gonzalez-Bertolin B."/>
            <person name="Monzon S."/>
            <person name="Zaballos A."/>
            <person name="Jimenez P."/>
            <person name="Dekumyoy P."/>
            <person name="Varona S."/>
            <person name="Cuesta I."/>
            <person name="Sumanam S."/>
            <person name="Adisakwattana P."/>
            <person name="Gasser R.B."/>
            <person name="Hernandez-Gonzalez A."/>
            <person name="Young N.D."/>
            <person name="Perteguer M.J."/>
        </authorList>
    </citation>
    <scope>NUCLEOTIDE SEQUENCE [LARGE SCALE GENOMIC DNA]</scope>
    <source>
        <strain evidence="1">AL3</strain>
        <tissue evidence="1">Liver</tissue>
    </source>
</reference>
<organism evidence="1 2">
    <name type="scientific">Gnathostoma spinigerum</name>
    <dbReference type="NCBI Taxonomy" id="75299"/>
    <lineage>
        <taxon>Eukaryota</taxon>
        <taxon>Metazoa</taxon>
        <taxon>Ecdysozoa</taxon>
        <taxon>Nematoda</taxon>
        <taxon>Chromadorea</taxon>
        <taxon>Rhabditida</taxon>
        <taxon>Spirurina</taxon>
        <taxon>Gnathostomatomorpha</taxon>
        <taxon>Gnathostomatoidea</taxon>
        <taxon>Gnathostomatidae</taxon>
        <taxon>Gnathostoma</taxon>
    </lineage>
</organism>
<evidence type="ECO:0000313" key="1">
    <source>
        <dbReference type="EMBL" id="MFH4983660.1"/>
    </source>
</evidence>
<sequence length="143" mass="16140">MDGKPYEAGKFARSIRKAVMGEHLGLLPNQKRSEDQPPPEINLDDPICDSFFYDTWGKIAKSNTEIYEEVFHVYPTNKVSSFQELAVWTAQLAMNEYSPQLAEEQLRKLVGNLVEFPTDFLLKENLAPSIASKEGLVPSSVFT</sequence>
<dbReference type="Proteomes" id="UP001608902">
    <property type="component" value="Unassembled WGS sequence"/>
</dbReference>
<comment type="caution">
    <text evidence="1">The sequence shown here is derived from an EMBL/GenBank/DDBJ whole genome shotgun (WGS) entry which is preliminary data.</text>
</comment>